<dbReference type="Proteomes" id="UP001501758">
    <property type="component" value="Unassembled WGS sequence"/>
</dbReference>
<evidence type="ECO:0000313" key="2">
    <source>
        <dbReference type="Proteomes" id="UP001501758"/>
    </source>
</evidence>
<dbReference type="RefSeq" id="WP_343913800.1">
    <property type="nucleotide sequence ID" value="NZ_BAAAGE010000003.1"/>
</dbReference>
<accession>A0ABN1J4N0</accession>
<reference evidence="1 2" key="1">
    <citation type="journal article" date="2019" name="Int. J. Syst. Evol. Microbiol.">
        <title>The Global Catalogue of Microorganisms (GCM) 10K type strain sequencing project: providing services to taxonomists for standard genome sequencing and annotation.</title>
        <authorList>
            <consortium name="The Broad Institute Genomics Platform"/>
            <consortium name="The Broad Institute Genome Sequencing Center for Infectious Disease"/>
            <person name="Wu L."/>
            <person name="Ma J."/>
        </authorList>
    </citation>
    <scope>NUCLEOTIDE SEQUENCE [LARGE SCALE GENOMIC DNA]</scope>
    <source>
        <strain evidence="1 2">JCM 15974</strain>
    </source>
</reference>
<keyword evidence="2" id="KW-1185">Reference proteome</keyword>
<sequence>MRVPIDISKTDNVYNSFFAMLTAVANYNKNNKVRIEKVLCPGMGTATGRMIHKEAARQMSVAYKNFLSPTTNMNWKNLNKRHQEIIG</sequence>
<dbReference type="EMBL" id="BAAAGE010000003">
    <property type="protein sequence ID" value="GAA0728474.1"/>
    <property type="molecule type" value="Genomic_DNA"/>
</dbReference>
<proteinExistence type="predicted"/>
<dbReference type="Gene3D" id="3.40.220.10">
    <property type="entry name" value="Leucine Aminopeptidase, subunit E, domain 1"/>
    <property type="match status" value="1"/>
</dbReference>
<protein>
    <recommendedName>
        <fullName evidence="3">Macro domain-containing protein</fullName>
    </recommendedName>
</protein>
<organism evidence="1 2">
    <name type="scientific">Aquimarina litoralis</name>
    <dbReference type="NCBI Taxonomy" id="584605"/>
    <lineage>
        <taxon>Bacteria</taxon>
        <taxon>Pseudomonadati</taxon>
        <taxon>Bacteroidota</taxon>
        <taxon>Flavobacteriia</taxon>
        <taxon>Flavobacteriales</taxon>
        <taxon>Flavobacteriaceae</taxon>
        <taxon>Aquimarina</taxon>
    </lineage>
</organism>
<dbReference type="InterPro" id="IPR043472">
    <property type="entry name" value="Macro_dom-like"/>
</dbReference>
<gene>
    <name evidence="1" type="ORF">GCM10009430_37680</name>
</gene>
<evidence type="ECO:0000313" key="1">
    <source>
        <dbReference type="EMBL" id="GAA0728474.1"/>
    </source>
</evidence>
<name>A0ABN1J4N0_9FLAO</name>
<comment type="caution">
    <text evidence="1">The sequence shown here is derived from an EMBL/GenBank/DDBJ whole genome shotgun (WGS) entry which is preliminary data.</text>
</comment>
<evidence type="ECO:0008006" key="3">
    <source>
        <dbReference type="Google" id="ProtNLM"/>
    </source>
</evidence>